<feature type="transmembrane region" description="Helical" evidence="1">
    <location>
        <begin position="142"/>
        <end position="161"/>
    </location>
</feature>
<dbReference type="GO" id="GO:0005385">
    <property type="term" value="F:zinc ion transmembrane transporter activity"/>
    <property type="evidence" value="ECO:0007669"/>
    <property type="project" value="TreeGrafter"/>
</dbReference>
<evidence type="ECO:0000313" key="3">
    <source>
        <dbReference type="Proteomes" id="UP000245683"/>
    </source>
</evidence>
<evidence type="ECO:0000256" key="1">
    <source>
        <dbReference type="SAM" id="Phobius"/>
    </source>
</evidence>
<accession>A0A317JYR8</accession>
<dbReference type="Proteomes" id="UP000245683">
    <property type="component" value="Unassembled WGS sequence"/>
</dbReference>
<feature type="transmembrane region" description="Helical" evidence="1">
    <location>
        <begin position="173"/>
        <end position="195"/>
    </location>
</feature>
<gene>
    <name evidence="2" type="ORF">DLJ46_19905</name>
</gene>
<protein>
    <submittedName>
        <fullName evidence="2">Zinc permease</fullName>
    </submittedName>
</protein>
<keyword evidence="1" id="KW-0812">Transmembrane</keyword>
<keyword evidence="3" id="KW-1185">Reference proteome</keyword>
<dbReference type="GO" id="GO:0016020">
    <property type="term" value="C:membrane"/>
    <property type="evidence" value="ECO:0007669"/>
    <property type="project" value="TreeGrafter"/>
</dbReference>
<feature type="transmembrane region" description="Helical" evidence="1">
    <location>
        <begin position="235"/>
        <end position="255"/>
    </location>
</feature>
<keyword evidence="1" id="KW-0472">Membrane</keyword>
<reference evidence="3" key="1">
    <citation type="submission" date="2018-05" db="EMBL/GenBank/DDBJ databases">
        <title>Micromonospora globispora sp. nov. and Micromonospora rugosa sp. nov., isolated from marine sediment.</title>
        <authorList>
            <person name="Carro L."/>
            <person name="Aysel V."/>
            <person name="Cetin D."/>
            <person name="Igual J.M."/>
            <person name="Klenk H.-P."/>
            <person name="Trujillo M.E."/>
            <person name="Sahin N."/>
        </authorList>
    </citation>
    <scope>NUCLEOTIDE SEQUENCE [LARGE SCALE GENOMIC DNA]</scope>
    <source>
        <strain evidence="3">S2904</strain>
    </source>
</reference>
<dbReference type="PANTHER" id="PTHR11040:SF205">
    <property type="entry name" value="ZINC TRANSPORTER ZUPT"/>
    <property type="match status" value="1"/>
</dbReference>
<feature type="transmembrane region" description="Helical" evidence="1">
    <location>
        <begin position="35"/>
        <end position="57"/>
    </location>
</feature>
<name>A0A317JYR8_9ACTN</name>
<dbReference type="RefSeq" id="WP_109946144.1">
    <property type="nucleotide sequence ID" value="NZ_QGSV01000235.1"/>
</dbReference>
<comment type="caution">
    <text evidence="2">The sequence shown here is derived from an EMBL/GenBank/DDBJ whole genome shotgun (WGS) entry which is preliminary data.</text>
</comment>
<proteinExistence type="predicted"/>
<feature type="transmembrane region" description="Helical" evidence="1">
    <location>
        <begin position="207"/>
        <end position="229"/>
    </location>
</feature>
<dbReference type="EMBL" id="QGSV01000235">
    <property type="protein sequence ID" value="PWU45909.1"/>
    <property type="molecule type" value="Genomic_DNA"/>
</dbReference>
<dbReference type="AlphaFoldDB" id="A0A317JYR8"/>
<sequence>MSSSQIALLGALAGFTIFLGLPVGRLRRPAPRLKAALNGVAIGVLVFLVWDILAHAWEPTDTALADHKWGAAATGGMVLAIGLAVGMAGLVYYDKAMAARRVRAQQVTTPAAVLVGAPGAPAEPVTEPAVTPAPGRSPAAHLALMIAVGIGLHNFAEGLAIGNSAAGGELSLAVLLVIGFALHNATEGFGIVAPLAGDPERPSWGRLVLLGLIGGGPTFVGTLIGQSVVNDTLAIAFLGLAAGSVLYVVIELLAVARRTGLKELTTWCILGGLTLGFLTDGILVAAGA</sequence>
<feature type="transmembrane region" description="Helical" evidence="1">
    <location>
        <begin position="267"/>
        <end position="286"/>
    </location>
</feature>
<dbReference type="OrthoDB" id="9787346at2"/>
<keyword evidence="1" id="KW-1133">Transmembrane helix</keyword>
<feature type="transmembrane region" description="Helical" evidence="1">
    <location>
        <begin position="6"/>
        <end position="23"/>
    </location>
</feature>
<feature type="transmembrane region" description="Helical" evidence="1">
    <location>
        <begin position="69"/>
        <end position="93"/>
    </location>
</feature>
<dbReference type="PANTHER" id="PTHR11040">
    <property type="entry name" value="ZINC/IRON TRANSPORTER"/>
    <property type="match status" value="1"/>
</dbReference>
<evidence type="ECO:0000313" key="2">
    <source>
        <dbReference type="EMBL" id="PWU45909.1"/>
    </source>
</evidence>
<organism evidence="2 3">
    <name type="scientific">Micromonospora globispora</name>
    <dbReference type="NCBI Taxonomy" id="1450148"/>
    <lineage>
        <taxon>Bacteria</taxon>
        <taxon>Bacillati</taxon>
        <taxon>Actinomycetota</taxon>
        <taxon>Actinomycetes</taxon>
        <taxon>Micromonosporales</taxon>
        <taxon>Micromonosporaceae</taxon>
        <taxon>Micromonospora</taxon>
    </lineage>
</organism>